<reference evidence="9 10" key="1">
    <citation type="submission" date="2016-10" db="EMBL/GenBank/DDBJ databases">
        <authorList>
            <person name="de Groot N.N."/>
        </authorList>
    </citation>
    <scope>NUCLEOTIDE SEQUENCE [LARGE SCALE GENOMIC DNA]</scope>
    <source>
        <strain evidence="9 10">CGMCC 4.3491</strain>
    </source>
</reference>
<sequence>MTSTLDSDIRMLGAVRSATRRRVLVVTGILVAVLVVLAILALMLGNRIVAPGDVLAAAFGQGPGGDRFVVQGLRLPRLTLALLIGACFGLVGAVFQSLLRNPLASPDIIGISQGASGAAVGAILLLGWSGISVSFAAFGGAVIVAAAITLLAGGFGPVGSSGRSGAVGSRFVLIGIALAFLAQAIIGYLLTRADVRDAQSALVWLVGSIGTVQPAELVVTAVGALVLSVALAVLAPRLRMLQLGDEAATGLGVRVTRTRLLLTLVGVGFAAVATAAAGPVAFVAFVSAPIARRLLGGTGPALVTSALVGAVVVTGADIVAQHAFPGLQVPVGIVTGIIGAPVLLLLLARGNRTKGAA</sequence>
<feature type="transmembrane region" description="Helical" evidence="8">
    <location>
        <begin position="327"/>
        <end position="348"/>
    </location>
</feature>
<keyword evidence="5 8" id="KW-0812">Transmembrane</keyword>
<dbReference type="InterPro" id="IPR000522">
    <property type="entry name" value="ABC_transptr_permease_BtuC"/>
</dbReference>
<dbReference type="CDD" id="cd06550">
    <property type="entry name" value="TM_ABC_iron-siderophores_like"/>
    <property type="match status" value="1"/>
</dbReference>
<feature type="transmembrane region" description="Helical" evidence="8">
    <location>
        <begin position="171"/>
        <end position="190"/>
    </location>
</feature>
<feature type="transmembrane region" description="Helical" evidence="8">
    <location>
        <begin position="202"/>
        <end position="235"/>
    </location>
</feature>
<evidence type="ECO:0000256" key="8">
    <source>
        <dbReference type="SAM" id="Phobius"/>
    </source>
</evidence>
<protein>
    <submittedName>
        <fullName evidence="9">Iron complex transport system permease protein</fullName>
    </submittedName>
</protein>
<dbReference type="SUPFAM" id="SSF81345">
    <property type="entry name" value="ABC transporter involved in vitamin B12 uptake, BtuC"/>
    <property type="match status" value="1"/>
</dbReference>
<dbReference type="Pfam" id="PF01032">
    <property type="entry name" value="FecCD"/>
    <property type="match status" value="1"/>
</dbReference>
<gene>
    <name evidence="9" type="ORF">SAMN05216554_3308</name>
</gene>
<evidence type="ECO:0000256" key="3">
    <source>
        <dbReference type="ARBA" id="ARBA00022448"/>
    </source>
</evidence>
<keyword evidence="6 8" id="KW-1133">Transmembrane helix</keyword>
<accession>A0A1H3S4H7</accession>
<dbReference type="PANTHER" id="PTHR30472:SF24">
    <property type="entry name" value="FERRIC ENTEROBACTIN TRANSPORT SYSTEM PERMEASE PROTEIN FEPG"/>
    <property type="match status" value="1"/>
</dbReference>
<feature type="transmembrane region" description="Helical" evidence="8">
    <location>
        <begin position="78"/>
        <end position="99"/>
    </location>
</feature>
<proteinExistence type="inferred from homology"/>
<keyword evidence="7 8" id="KW-0472">Membrane</keyword>
<evidence type="ECO:0000256" key="2">
    <source>
        <dbReference type="ARBA" id="ARBA00007935"/>
    </source>
</evidence>
<keyword evidence="4" id="KW-1003">Cell membrane</keyword>
<feature type="transmembrane region" description="Helical" evidence="8">
    <location>
        <begin position="111"/>
        <end position="131"/>
    </location>
</feature>
<keyword evidence="10" id="KW-1185">Reference proteome</keyword>
<keyword evidence="3" id="KW-0813">Transport</keyword>
<evidence type="ECO:0000256" key="6">
    <source>
        <dbReference type="ARBA" id="ARBA00022989"/>
    </source>
</evidence>
<feature type="transmembrane region" description="Helical" evidence="8">
    <location>
        <begin position="23"/>
        <end position="44"/>
    </location>
</feature>
<dbReference type="AlphaFoldDB" id="A0A1H3S4H7"/>
<comment type="subcellular location">
    <subcellularLocation>
        <location evidence="1">Cell membrane</location>
        <topology evidence="1">Multi-pass membrane protein</topology>
    </subcellularLocation>
</comment>
<dbReference type="STRING" id="381665.SAMN05216554_3308"/>
<evidence type="ECO:0000256" key="4">
    <source>
        <dbReference type="ARBA" id="ARBA00022475"/>
    </source>
</evidence>
<evidence type="ECO:0000256" key="1">
    <source>
        <dbReference type="ARBA" id="ARBA00004651"/>
    </source>
</evidence>
<dbReference type="Proteomes" id="UP000198891">
    <property type="component" value="Unassembled WGS sequence"/>
</dbReference>
<evidence type="ECO:0000256" key="7">
    <source>
        <dbReference type="ARBA" id="ARBA00023136"/>
    </source>
</evidence>
<evidence type="ECO:0000256" key="5">
    <source>
        <dbReference type="ARBA" id="ARBA00022692"/>
    </source>
</evidence>
<evidence type="ECO:0000313" key="10">
    <source>
        <dbReference type="Proteomes" id="UP000198891"/>
    </source>
</evidence>
<feature type="transmembrane region" description="Helical" evidence="8">
    <location>
        <begin position="300"/>
        <end position="320"/>
    </location>
</feature>
<dbReference type="GO" id="GO:0005886">
    <property type="term" value="C:plasma membrane"/>
    <property type="evidence" value="ECO:0007669"/>
    <property type="project" value="UniProtKB-SubCell"/>
</dbReference>
<organism evidence="9 10">
    <name type="scientific">Herbiconiux ginsengi</name>
    <dbReference type="NCBI Taxonomy" id="381665"/>
    <lineage>
        <taxon>Bacteria</taxon>
        <taxon>Bacillati</taxon>
        <taxon>Actinomycetota</taxon>
        <taxon>Actinomycetes</taxon>
        <taxon>Micrococcales</taxon>
        <taxon>Microbacteriaceae</taxon>
        <taxon>Herbiconiux</taxon>
    </lineage>
</organism>
<feature type="transmembrane region" description="Helical" evidence="8">
    <location>
        <begin position="137"/>
        <end position="159"/>
    </location>
</feature>
<comment type="similarity">
    <text evidence="2">Belongs to the binding-protein-dependent transport system permease family. FecCD subfamily.</text>
</comment>
<name>A0A1H3S4H7_9MICO</name>
<dbReference type="Gene3D" id="1.10.3470.10">
    <property type="entry name" value="ABC transporter involved in vitamin B12 uptake, BtuC"/>
    <property type="match status" value="1"/>
</dbReference>
<dbReference type="RefSeq" id="WP_245741616.1">
    <property type="nucleotide sequence ID" value="NZ_FNPZ01000003.1"/>
</dbReference>
<feature type="transmembrane region" description="Helical" evidence="8">
    <location>
        <begin position="260"/>
        <end position="288"/>
    </location>
</feature>
<dbReference type="EMBL" id="FNPZ01000003">
    <property type="protein sequence ID" value="SDZ32936.1"/>
    <property type="molecule type" value="Genomic_DNA"/>
</dbReference>
<dbReference type="PANTHER" id="PTHR30472">
    <property type="entry name" value="FERRIC ENTEROBACTIN TRANSPORT SYSTEM PERMEASE PROTEIN"/>
    <property type="match status" value="1"/>
</dbReference>
<evidence type="ECO:0000313" key="9">
    <source>
        <dbReference type="EMBL" id="SDZ32936.1"/>
    </source>
</evidence>
<dbReference type="GO" id="GO:0022857">
    <property type="term" value="F:transmembrane transporter activity"/>
    <property type="evidence" value="ECO:0007669"/>
    <property type="project" value="InterPro"/>
</dbReference>
<dbReference type="GO" id="GO:0033214">
    <property type="term" value="P:siderophore-iron import into cell"/>
    <property type="evidence" value="ECO:0007669"/>
    <property type="project" value="TreeGrafter"/>
</dbReference>
<dbReference type="InterPro" id="IPR037294">
    <property type="entry name" value="ABC_BtuC-like"/>
</dbReference>